<dbReference type="Proteomes" id="UP000193642">
    <property type="component" value="Unassembled WGS sequence"/>
</dbReference>
<proteinExistence type="predicted"/>
<evidence type="ECO:0000313" key="1">
    <source>
        <dbReference type="EMBL" id="ORY31183.1"/>
    </source>
</evidence>
<dbReference type="InterPro" id="IPR036770">
    <property type="entry name" value="Ankyrin_rpt-contain_sf"/>
</dbReference>
<dbReference type="AlphaFoldDB" id="A0A1Y2B8P2"/>
<dbReference type="EMBL" id="MCGO01000079">
    <property type="protein sequence ID" value="ORY31183.1"/>
    <property type="molecule type" value="Genomic_DNA"/>
</dbReference>
<sequence length="649" mass="74023">MLSQPFEQLILSIDDEIEDSFIPPESTPYLPPEIWSRIFVMAFGNMRQLSRISRLCKSVYLYCWLSPAAKANFYFECYGKRQAIFMAFATKCYRVPQFREILAIMIQRGAKYSCLDRAQSCPLLQFMKHSDAVDYIKLFYSCNPHISDEHMRYSLRNAGKCGRLDLICALLQEDPTTITPAKLSTRLREKGVEFDIKQLMLDNHTELVMLLVSSNATRFSALTVAFAIKKGYLTVAQEMISRHLDPPIKTLNEDDSDDVWRALDLTEPNQVETALSIGVSPTPNSVLISSGLFGTRQHIYSVRRLQNWDHIRAPAPTLSGNAYHINNLLLKNTNLLNKSVLENAVSTGHKEYVEYLLLKWKEQENYQSVNIISTNAIHNAFMWRDWDFVETLLNECCRWSGEVGNYLIAQPDEDDGVEVPFPMTADDSFYFENISRLVEVEVYSDDIYTLSLEAIAAECSEENEFPTVMAAIEKLISLGAVVTSRVIYRATWNRSDSSKPTLRFKYLLDKFEVNSRDGFPDFASILSDHCYEDVQLILAKGAIVTEEVLEAVFRSYLYSLDSPIVDAVLGAVQPGNPLRESFMSYLADNFGFDFDGYDLEYAEAMFTKFRDFGFSTTREVVSRVIASGNQQNFARLLQTLTIANKESRQ</sequence>
<dbReference type="Gene3D" id="1.25.40.20">
    <property type="entry name" value="Ankyrin repeat-containing domain"/>
    <property type="match status" value="1"/>
</dbReference>
<protein>
    <submittedName>
        <fullName evidence="1">Uncharacterized protein</fullName>
    </submittedName>
</protein>
<gene>
    <name evidence="1" type="ORF">BCR33DRAFT_724110</name>
</gene>
<keyword evidence="2" id="KW-1185">Reference proteome</keyword>
<accession>A0A1Y2B8P2</accession>
<dbReference type="SUPFAM" id="SSF48403">
    <property type="entry name" value="Ankyrin repeat"/>
    <property type="match status" value="1"/>
</dbReference>
<organism evidence="1 2">
    <name type="scientific">Rhizoclosmatium globosum</name>
    <dbReference type="NCBI Taxonomy" id="329046"/>
    <lineage>
        <taxon>Eukaryota</taxon>
        <taxon>Fungi</taxon>
        <taxon>Fungi incertae sedis</taxon>
        <taxon>Chytridiomycota</taxon>
        <taxon>Chytridiomycota incertae sedis</taxon>
        <taxon>Chytridiomycetes</taxon>
        <taxon>Chytridiales</taxon>
        <taxon>Chytriomycetaceae</taxon>
        <taxon>Rhizoclosmatium</taxon>
    </lineage>
</organism>
<evidence type="ECO:0000313" key="2">
    <source>
        <dbReference type="Proteomes" id="UP000193642"/>
    </source>
</evidence>
<comment type="caution">
    <text evidence="1">The sequence shown here is derived from an EMBL/GenBank/DDBJ whole genome shotgun (WGS) entry which is preliminary data.</text>
</comment>
<name>A0A1Y2B8P2_9FUNG</name>
<dbReference type="OrthoDB" id="2169334at2759"/>
<reference evidence="1 2" key="1">
    <citation type="submission" date="2016-07" db="EMBL/GenBank/DDBJ databases">
        <title>Pervasive Adenine N6-methylation of Active Genes in Fungi.</title>
        <authorList>
            <consortium name="DOE Joint Genome Institute"/>
            <person name="Mondo S.J."/>
            <person name="Dannebaum R.O."/>
            <person name="Kuo R.C."/>
            <person name="Labutti K."/>
            <person name="Haridas S."/>
            <person name="Kuo A."/>
            <person name="Salamov A."/>
            <person name="Ahrendt S.R."/>
            <person name="Lipzen A."/>
            <person name="Sullivan W."/>
            <person name="Andreopoulos W.B."/>
            <person name="Clum A."/>
            <person name="Lindquist E."/>
            <person name="Daum C."/>
            <person name="Ramamoorthy G.K."/>
            <person name="Gryganskyi A."/>
            <person name="Culley D."/>
            <person name="Magnuson J.K."/>
            <person name="James T.Y."/>
            <person name="O'Malley M.A."/>
            <person name="Stajich J.E."/>
            <person name="Spatafora J.W."/>
            <person name="Visel A."/>
            <person name="Grigoriev I.V."/>
        </authorList>
    </citation>
    <scope>NUCLEOTIDE SEQUENCE [LARGE SCALE GENOMIC DNA]</scope>
    <source>
        <strain evidence="1 2">JEL800</strain>
    </source>
</reference>